<keyword evidence="4 9" id="KW-0812">Transmembrane</keyword>
<dbReference type="AlphaFoldDB" id="A0A498MG55"/>
<feature type="transmembrane region" description="Helical" evidence="9">
    <location>
        <begin position="467"/>
        <end position="486"/>
    </location>
</feature>
<dbReference type="STRING" id="84645.A0A498MG55"/>
<reference evidence="11 12" key="1">
    <citation type="submission" date="2018-03" db="EMBL/GenBank/DDBJ databases">
        <title>Draft genome sequence of Rohu Carp (Labeo rohita).</title>
        <authorList>
            <person name="Das P."/>
            <person name="Kushwaha B."/>
            <person name="Joshi C.G."/>
            <person name="Kumar D."/>
            <person name="Nagpure N.S."/>
            <person name="Sahoo L."/>
            <person name="Das S.P."/>
            <person name="Bit A."/>
            <person name="Patnaik S."/>
            <person name="Meher P.K."/>
            <person name="Jayasankar P."/>
            <person name="Koringa P.G."/>
            <person name="Patel N.V."/>
            <person name="Hinsu A.T."/>
            <person name="Kumar R."/>
            <person name="Pandey M."/>
            <person name="Agarwal S."/>
            <person name="Srivastava S."/>
            <person name="Singh M."/>
            <person name="Iquebal M.A."/>
            <person name="Jaiswal S."/>
            <person name="Angadi U.B."/>
            <person name="Kumar N."/>
            <person name="Raza M."/>
            <person name="Shah T.M."/>
            <person name="Rai A."/>
            <person name="Jena J.K."/>
        </authorList>
    </citation>
    <scope>NUCLEOTIDE SEQUENCE [LARGE SCALE GENOMIC DNA]</scope>
    <source>
        <strain evidence="11">DASCIFA01</strain>
        <tissue evidence="11">Testis</tissue>
    </source>
</reference>
<keyword evidence="7 9" id="KW-0472">Membrane</keyword>
<feature type="transmembrane region" description="Helical" evidence="9">
    <location>
        <begin position="524"/>
        <end position="549"/>
    </location>
</feature>
<dbReference type="InterPro" id="IPR050895">
    <property type="entry name" value="XK-related_scramblase"/>
</dbReference>
<feature type="domain" description="C-type lectin" evidence="10">
    <location>
        <begin position="118"/>
        <end position="207"/>
    </location>
</feature>
<dbReference type="PROSITE" id="PS50041">
    <property type="entry name" value="C_TYPE_LECTIN_2"/>
    <property type="match status" value="1"/>
</dbReference>
<evidence type="ECO:0000313" key="12">
    <source>
        <dbReference type="Proteomes" id="UP000290572"/>
    </source>
</evidence>
<comment type="caution">
    <text evidence="11">The sequence shown here is derived from an EMBL/GenBank/DDBJ whole genome shotgun (WGS) entry which is preliminary data.</text>
</comment>
<dbReference type="GO" id="GO:1902742">
    <property type="term" value="P:apoptotic process involved in development"/>
    <property type="evidence" value="ECO:0007669"/>
    <property type="project" value="TreeGrafter"/>
</dbReference>
<dbReference type="Gene3D" id="3.10.100.10">
    <property type="entry name" value="Mannose-Binding Protein A, subunit A"/>
    <property type="match status" value="1"/>
</dbReference>
<dbReference type="InterPro" id="IPR018629">
    <property type="entry name" value="XK-rel"/>
</dbReference>
<evidence type="ECO:0000256" key="8">
    <source>
        <dbReference type="ARBA" id="ARBA00024479"/>
    </source>
</evidence>
<dbReference type="PANTHER" id="PTHR16024:SF8">
    <property type="entry name" value="XK-RELATED PROTEIN 8"/>
    <property type="match status" value="1"/>
</dbReference>
<sequence>MTTIYANGEFIRLEDNKQPTSAGKADYYTYRNTDDLKTKDTADASEQPFLSKKEKDPSYKAVLLAVLCISLLVALLALCVLGILYSKQLRLFDLLKEQSRNAAVDSEIQEQNATDSTFERRKYYYFSSEKLNWMESRDYCVKTGGQLVTITGKEDQDNLASKLKEVHWIGLNDLYTEGHWMWVDNTTLSGETGFGFEAHPKMNCVTFPDYSLLDLFFTVFGVCTYLFDVGSDLWVATVFYVHGEFVWFGVLVGFMLLSSVVVQLFSWFWLRYDRDLKDFESQASAGNVVLLSGAKRVNLLLFLHVCQLGFFIRHISAIWQGFHVWWRGGFGSDYAVYLTHDLSMLRLIETFCESAPQLTLMMYIMLRSNHARLVQYISLVASTTSIAWMVVDYHRSLRSFLPDKDKQNWLSSVVYFFWNLFLIGPRVATIALFASVLPFHIAAHFLCLWLVFAIWACMQGTDFMDSLAGECLYRATVGLIWYFSWFNVTEGHTRNRSLIYHTFIITDTSILLATWWLYRDAEMTQSYALSLIIAIPLCYVLGLLLKGFYYWCFHPKLWRAADLRKVAYDVTDGVEPSVDVQADGALVQTFNKRMGRHAANFYTTNASSAIKANECKATNV</sequence>
<evidence type="ECO:0000256" key="5">
    <source>
        <dbReference type="ARBA" id="ARBA00022703"/>
    </source>
</evidence>
<evidence type="ECO:0000256" key="7">
    <source>
        <dbReference type="ARBA" id="ARBA00023136"/>
    </source>
</evidence>
<dbReference type="GO" id="GO:0070782">
    <property type="term" value="P:phosphatidylserine exposure on apoptotic cell surface"/>
    <property type="evidence" value="ECO:0007669"/>
    <property type="project" value="TreeGrafter"/>
</dbReference>
<dbReference type="SUPFAM" id="SSF56436">
    <property type="entry name" value="C-type lectin-like"/>
    <property type="match status" value="1"/>
</dbReference>
<evidence type="ECO:0000256" key="1">
    <source>
        <dbReference type="ARBA" id="ARBA00004651"/>
    </source>
</evidence>
<evidence type="ECO:0000256" key="9">
    <source>
        <dbReference type="RuleBase" id="RU910716"/>
    </source>
</evidence>
<dbReference type="GO" id="GO:0043652">
    <property type="term" value="P:engulfment of apoptotic cell"/>
    <property type="evidence" value="ECO:0007669"/>
    <property type="project" value="TreeGrafter"/>
</dbReference>
<evidence type="ECO:0000259" key="10">
    <source>
        <dbReference type="PROSITE" id="PS50041"/>
    </source>
</evidence>
<keyword evidence="5" id="KW-0053">Apoptosis</keyword>
<protein>
    <recommendedName>
        <fullName evidence="9">XK-related protein</fullName>
    </recommendedName>
</protein>
<dbReference type="Pfam" id="PF09815">
    <property type="entry name" value="XK-related"/>
    <property type="match status" value="1"/>
</dbReference>
<gene>
    <name evidence="11" type="ORF">ROHU_025087</name>
</gene>
<comment type="catalytic activity">
    <reaction evidence="8">
        <text>a 1,2-diacyl-sn-glycero-3-phospho-L-serine(in) = a 1,2-diacyl-sn-glycero-3-phospho-L-serine(out)</text>
        <dbReference type="Rhea" id="RHEA:38663"/>
        <dbReference type="ChEBI" id="CHEBI:57262"/>
    </reaction>
</comment>
<dbReference type="InterPro" id="IPR001304">
    <property type="entry name" value="C-type_lectin-like"/>
</dbReference>
<name>A0A498MG55_LABRO</name>
<accession>A0A498MG55</accession>
<dbReference type="GO" id="GO:0005886">
    <property type="term" value="C:plasma membrane"/>
    <property type="evidence" value="ECO:0007669"/>
    <property type="project" value="UniProtKB-SubCell"/>
</dbReference>
<comment type="similarity">
    <text evidence="2 9">Belongs to the XK family.</text>
</comment>
<feature type="transmembrane region" description="Helical" evidence="9">
    <location>
        <begin position="61"/>
        <end position="85"/>
    </location>
</feature>
<proteinExistence type="inferred from homology"/>
<evidence type="ECO:0000256" key="4">
    <source>
        <dbReference type="ARBA" id="ARBA00022692"/>
    </source>
</evidence>
<dbReference type="InterPro" id="IPR016186">
    <property type="entry name" value="C-type_lectin-like/link_sf"/>
</dbReference>
<dbReference type="EMBL" id="QBIY01012648">
    <property type="protein sequence ID" value="RXN20228.1"/>
    <property type="molecule type" value="Genomic_DNA"/>
</dbReference>
<keyword evidence="12" id="KW-1185">Reference proteome</keyword>
<dbReference type="Proteomes" id="UP000290572">
    <property type="component" value="Unassembled WGS sequence"/>
</dbReference>
<evidence type="ECO:0000256" key="3">
    <source>
        <dbReference type="ARBA" id="ARBA00022475"/>
    </source>
</evidence>
<evidence type="ECO:0000256" key="2">
    <source>
        <dbReference type="ARBA" id="ARBA00008789"/>
    </source>
</evidence>
<feature type="transmembrane region" description="Helical" evidence="9">
    <location>
        <begin position="373"/>
        <end position="393"/>
    </location>
</feature>
<dbReference type="Pfam" id="PF00059">
    <property type="entry name" value="Lectin_C"/>
    <property type="match status" value="1"/>
</dbReference>
<organism evidence="11 12">
    <name type="scientific">Labeo rohita</name>
    <name type="common">Indian major carp</name>
    <name type="synonym">Cyprinus rohita</name>
    <dbReference type="NCBI Taxonomy" id="84645"/>
    <lineage>
        <taxon>Eukaryota</taxon>
        <taxon>Metazoa</taxon>
        <taxon>Chordata</taxon>
        <taxon>Craniata</taxon>
        <taxon>Vertebrata</taxon>
        <taxon>Euteleostomi</taxon>
        <taxon>Actinopterygii</taxon>
        <taxon>Neopterygii</taxon>
        <taxon>Teleostei</taxon>
        <taxon>Ostariophysi</taxon>
        <taxon>Cypriniformes</taxon>
        <taxon>Cyprinidae</taxon>
        <taxon>Labeoninae</taxon>
        <taxon>Labeonini</taxon>
        <taxon>Labeo</taxon>
    </lineage>
</organism>
<evidence type="ECO:0000256" key="6">
    <source>
        <dbReference type="ARBA" id="ARBA00022989"/>
    </source>
</evidence>
<keyword evidence="3" id="KW-1003">Cell membrane</keyword>
<keyword evidence="6 9" id="KW-1133">Transmembrane helix</keyword>
<dbReference type="InterPro" id="IPR016187">
    <property type="entry name" value="CTDL_fold"/>
</dbReference>
<dbReference type="PANTHER" id="PTHR16024">
    <property type="entry name" value="XK-RELATED PROTEIN"/>
    <property type="match status" value="1"/>
</dbReference>
<feature type="transmembrane region" description="Helical" evidence="9">
    <location>
        <begin position="413"/>
        <end position="434"/>
    </location>
</feature>
<dbReference type="SMART" id="SM00034">
    <property type="entry name" value="CLECT"/>
    <property type="match status" value="1"/>
</dbReference>
<feature type="transmembrane region" description="Helical" evidence="9">
    <location>
        <begin position="441"/>
        <end position="461"/>
    </location>
</feature>
<feature type="transmembrane region" description="Helical" evidence="9">
    <location>
        <begin position="210"/>
        <end position="227"/>
    </location>
</feature>
<evidence type="ECO:0000313" key="11">
    <source>
        <dbReference type="EMBL" id="RXN20228.1"/>
    </source>
</evidence>
<comment type="subcellular location">
    <subcellularLocation>
        <location evidence="1">Cell membrane</location>
        <topology evidence="1">Multi-pass membrane protein</topology>
    </subcellularLocation>
    <subcellularLocation>
        <location evidence="9">Membrane</location>
        <topology evidence="9">Multi-pass membrane protein</topology>
    </subcellularLocation>
</comment>
<feature type="transmembrane region" description="Helical" evidence="9">
    <location>
        <begin position="498"/>
        <end position="518"/>
    </location>
</feature>
<feature type="transmembrane region" description="Helical" evidence="9">
    <location>
        <begin position="247"/>
        <end position="270"/>
    </location>
</feature>